<organism evidence="1">
    <name type="scientific">viral metagenome</name>
    <dbReference type="NCBI Taxonomy" id="1070528"/>
    <lineage>
        <taxon>unclassified sequences</taxon>
        <taxon>metagenomes</taxon>
        <taxon>organismal metagenomes</taxon>
    </lineage>
</organism>
<sequence>MREKLETKYHTEREDICNRLITILELDENHSILLNVLENDTDKQIKILDMKNEIQKYFAVSCLTPFKPNATCKRPYINILRGILRKQGYTFEASPILIGFENGKSISTSKYRIFRNK</sequence>
<dbReference type="EMBL" id="MN740204">
    <property type="protein sequence ID" value="QHT93267.1"/>
    <property type="molecule type" value="Genomic_DNA"/>
</dbReference>
<evidence type="ECO:0000313" key="1">
    <source>
        <dbReference type="EMBL" id="QHT93267.1"/>
    </source>
</evidence>
<reference evidence="1" key="1">
    <citation type="journal article" date="2020" name="Nature">
        <title>Giant virus diversity and host interactions through global metagenomics.</title>
        <authorList>
            <person name="Schulz F."/>
            <person name="Roux S."/>
            <person name="Paez-Espino D."/>
            <person name="Jungbluth S."/>
            <person name="Walsh D.A."/>
            <person name="Denef V.J."/>
            <person name="McMahon K.D."/>
            <person name="Konstantinidis K.T."/>
            <person name="Eloe-Fadrosh E.A."/>
            <person name="Kyrpides N.C."/>
            <person name="Woyke T."/>
        </authorList>
    </citation>
    <scope>NUCLEOTIDE SEQUENCE</scope>
    <source>
        <strain evidence="1">GVMAG-M-3300023210-19</strain>
    </source>
</reference>
<protein>
    <submittedName>
        <fullName evidence="1">Uncharacterized protein</fullName>
    </submittedName>
</protein>
<proteinExistence type="predicted"/>
<dbReference type="AlphaFoldDB" id="A0A6C0IN15"/>
<accession>A0A6C0IN15</accession>
<name>A0A6C0IN15_9ZZZZ</name>